<reference evidence="3 4" key="1">
    <citation type="submission" date="2018-01" db="EMBL/GenBank/DDBJ databases">
        <title>Draft genome Sequence of streptomyces globosus LZH-48.</title>
        <authorList>
            <person name="Ran K."/>
            <person name="Li Z."/>
            <person name="Wei S."/>
            <person name="Dong R."/>
        </authorList>
    </citation>
    <scope>NUCLEOTIDE SEQUENCE [LARGE SCALE GENOMIC DNA]</scope>
    <source>
        <strain evidence="3 4">LZH-48</strain>
    </source>
</reference>
<organism evidence="3 4">
    <name type="scientific">Streptomyces globosus</name>
    <dbReference type="NCBI Taxonomy" id="68209"/>
    <lineage>
        <taxon>Bacteria</taxon>
        <taxon>Bacillati</taxon>
        <taxon>Actinomycetota</taxon>
        <taxon>Actinomycetes</taxon>
        <taxon>Kitasatosporales</taxon>
        <taxon>Streptomycetaceae</taxon>
        <taxon>Streptomyces</taxon>
    </lineage>
</organism>
<name>A0A344U514_9ACTN</name>
<dbReference type="KEGG" id="sgz:C0216_23245"/>
<protein>
    <recommendedName>
        <fullName evidence="5">DUF2752 domain-containing protein</fullName>
    </recommendedName>
</protein>
<sequence>MDASRTPRPPAGQAPPPAAAAGPADLPAPAGPGAPGAPGAAPAPRARRLAAPALTVLAAAAAFAYVGAVDPNEPGHYPVCPLFRLSGILCPGCGGLRSAHAFAHGDLAAAFGANAMAVIGYFAFAGFAALWLLRAWRGAPTPRFALSGPYWWALGGAALVFSVVRNLPFGAALAP</sequence>
<dbReference type="Proteomes" id="UP000252004">
    <property type="component" value="Chromosome"/>
</dbReference>
<dbReference type="AlphaFoldDB" id="A0A344U514"/>
<proteinExistence type="predicted"/>
<feature type="transmembrane region" description="Helical" evidence="2">
    <location>
        <begin position="49"/>
        <end position="68"/>
    </location>
</feature>
<feature type="transmembrane region" description="Helical" evidence="2">
    <location>
        <begin position="144"/>
        <end position="164"/>
    </location>
</feature>
<dbReference type="InterPro" id="IPR021215">
    <property type="entry name" value="DUF2752"/>
</dbReference>
<evidence type="ECO:0008006" key="5">
    <source>
        <dbReference type="Google" id="ProtNLM"/>
    </source>
</evidence>
<accession>A0A344U514</accession>
<keyword evidence="4" id="KW-1185">Reference proteome</keyword>
<feature type="transmembrane region" description="Helical" evidence="2">
    <location>
        <begin position="107"/>
        <end position="132"/>
    </location>
</feature>
<gene>
    <name evidence="3" type="ORF">C0216_23245</name>
</gene>
<dbReference type="OrthoDB" id="5966662at2"/>
<dbReference type="RefSeq" id="WP_114057161.1">
    <property type="nucleotide sequence ID" value="NZ_CP030862.1"/>
</dbReference>
<dbReference type="Pfam" id="PF10825">
    <property type="entry name" value="DUF2752"/>
    <property type="match status" value="1"/>
</dbReference>
<feature type="compositionally biased region" description="Pro residues" evidence="1">
    <location>
        <begin position="7"/>
        <end position="18"/>
    </location>
</feature>
<feature type="region of interest" description="Disordered" evidence="1">
    <location>
        <begin position="1"/>
        <end position="43"/>
    </location>
</feature>
<evidence type="ECO:0000256" key="2">
    <source>
        <dbReference type="SAM" id="Phobius"/>
    </source>
</evidence>
<dbReference type="EMBL" id="CP030862">
    <property type="protein sequence ID" value="AXE25985.1"/>
    <property type="molecule type" value="Genomic_DNA"/>
</dbReference>
<evidence type="ECO:0000313" key="4">
    <source>
        <dbReference type="Proteomes" id="UP000252004"/>
    </source>
</evidence>
<evidence type="ECO:0000313" key="3">
    <source>
        <dbReference type="EMBL" id="AXE25985.1"/>
    </source>
</evidence>
<feature type="compositionally biased region" description="Low complexity" evidence="1">
    <location>
        <begin position="19"/>
        <end position="28"/>
    </location>
</feature>
<keyword evidence="2" id="KW-1133">Transmembrane helix</keyword>
<evidence type="ECO:0000256" key="1">
    <source>
        <dbReference type="SAM" id="MobiDB-lite"/>
    </source>
</evidence>
<keyword evidence="2" id="KW-0472">Membrane</keyword>
<keyword evidence="2" id="KW-0812">Transmembrane</keyword>